<evidence type="ECO:0000313" key="2">
    <source>
        <dbReference type="Proteomes" id="UP000499080"/>
    </source>
</evidence>
<protein>
    <submittedName>
        <fullName evidence="1">Uncharacterized protein</fullName>
    </submittedName>
</protein>
<name>A0A4Y2JX94_ARAVE</name>
<dbReference type="EMBL" id="BGPR01003987">
    <property type="protein sequence ID" value="GBM94634.1"/>
    <property type="molecule type" value="Genomic_DNA"/>
</dbReference>
<gene>
    <name evidence="1" type="ORF">AVEN_20062_1</name>
</gene>
<sequence>MFVTGLSRSYQGESLVNNRYAIDSGTDKIQSMDYKSGRVQLIIGKGRNVTVPLSAPCVVYKPYRHRLSEPSGFNVTLDYVYGLFHDFLSAPSTCLRDFVDGPFLWENREKGRLPKLDI</sequence>
<dbReference type="AlphaFoldDB" id="A0A4Y2JX94"/>
<organism evidence="1 2">
    <name type="scientific">Araneus ventricosus</name>
    <name type="common">Orbweaver spider</name>
    <name type="synonym">Epeira ventricosa</name>
    <dbReference type="NCBI Taxonomy" id="182803"/>
    <lineage>
        <taxon>Eukaryota</taxon>
        <taxon>Metazoa</taxon>
        <taxon>Ecdysozoa</taxon>
        <taxon>Arthropoda</taxon>
        <taxon>Chelicerata</taxon>
        <taxon>Arachnida</taxon>
        <taxon>Araneae</taxon>
        <taxon>Araneomorphae</taxon>
        <taxon>Entelegynae</taxon>
        <taxon>Araneoidea</taxon>
        <taxon>Araneidae</taxon>
        <taxon>Araneus</taxon>
    </lineage>
</organism>
<comment type="caution">
    <text evidence="1">The sequence shown here is derived from an EMBL/GenBank/DDBJ whole genome shotgun (WGS) entry which is preliminary data.</text>
</comment>
<accession>A0A4Y2JX94</accession>
<evidence type="ECO:0000313" key="1">
    <source>
        <dbReference type="EMBL" id="GBM94634.1"/>
    </source>
</evidence>
<proteinExistence type="predicted"/>
<keyword evidence="2" id="KW-1185">Reference proteome</keyword>
<reference evidence="1 2" key="1">
    <citation type="journal article" date="2019" name="Sci. Rep.">
        <title>Orb-weaving spider Araneus ventricosus genome elucidates the spidroin gene catalogue.</title>
        <authorList>
            <person name="Kono N."/>
            <person name="Nakamura H."/>
            <person name="Ohtoshi R."/>
            <person name="Moran D.A.P."/>
            <person name="Shinohara A."/>
            <person name="Yoshida Y."/>
            <person name="Fujiwara M."/>
            <person name="Mori M."/>
            <person name="Tomita M."/>
            <person name="Arakawa K."/>
        </authorList>
    </citation>
    <scope>NUCLEOTIDE SEQUENCE [LARGE SCALE GENOMIC DNA]</scope>
</reference>
<dbReference type="Proteomes" id="UP000499080">
    <property type="component" value="Unassembled WGS sequence"/>
</dbReference>